<dbReference type="GO" id="GO:0005840">
    <property type="term" value="C:ribosome"/>
    <property type="evidence" value="ECO:0007669"/>
    <property type="project" value="UniProtKB-KW"/>
</dbReference>
<dbReference type="InterPro" id="IPR001854">
    <property type="entry name" value="Ribosomal_uL29"/>
</dbReference>
<evidence type="ECO:0000313" key="8">
    <source>
        <dbReference type="Proteomes" id="UP000178170"/>
    </source>
</evidence>
<evidence type="ECO:0000256" key="3">
    <source>
        <dbReference type="ARBA" id="ARBA00023274"/>
    </source>
</evidence>
<dbReference type="AlphaFoldDB" id="A0A1G2QVP5"/>
<keyword evidence="3 5" id="KW-0687">Ribonucleoprotein</keyword>
<dbReference type="SUPFAM" id="SSF46561">
    <property type="entry name" value="Ribosomal protein L29 (L29p)"/>
    <property type="match status" value="1"/>
</dbReference>
<feature type="coiled-coil region" evidence="6">
    <location>
        <begin position="4"/>
        <end position="31"/>
    </location>
</feature>
<organism evidence="7 8">
    <name type="scientific">Candidatus Wildermuthbacteria bacterium RIFCSPHIGHO2_01_FULL_48_27b</name>
    <dbReference type="NCBI Taxonomy" id="1802447"/>
    <lineage>
        <taxon>Bacteria</taxon>
        <taxon>Candidatus Wildermuthiibacteriota</taxon>
    </lineage>
</organism>
<keyword evidence="6" id="KW-0175">Coiled coil</keyword>
<dbReference type="NCBIfam" id="TIGR00012">
    <property type="entry name" value="L29"/>
    <property type="match status" value="1"/>
</dbReference>
<dbReference type="Pfam" id="PF00831">
    <property type="entry name" value="Ribosomal_L29"/>
    <property type="match status" value="1"/>
</dbReference>
<comment type="similarity">
    <text evidence="1 5">Belongs to the universal ribosomal protein uL29 family.</text>
</comment>
<evidence type="ECO:0000256" key="6">
    <source>
        <dbReference type="SAM" id="Coils"/>
    </source>
</evidence>
<dbReference type="HAMAP" id="MF_00374">
    <property type="entry name" value="Ribosomal_uL29"/>
    <property type="match status" value="1"/>
</dbReference>
<evidence type="ECO:0000313" key="7">
    <source>
        <dbReference type="EMBL" id="OHA64685.1"/>
    </source>
</evidence>
<dbReference type="GO" id="GO:1990904">
    <property type="term" value="C:ribonucleoprotein complex"/>
    <property type="evidence" value="ECO:0007669"/>
    <property type="project" value="UniProtKB-KW"/>
</dbReference>
<sequence length="61" mass="7242">METLDLQKKTVAELQKMLREQRAKLQQLRFDLPGGKVKNVRGIREIRRSIARILTLIRQKQ</sequence>
<evidence type="ECO:0000256" key="2">
    <source>
        <dbReference type="ARBA" id="ARBA00022980"/>
    </source>
</evidence>
<protein>
    <recommendedName>
        <fullName evidence="4 5">Large ribosomal subunit protein uL29</fullName>
    </recommendedName>
</protein>
<evidence type="ECO:0000256" key="5">
    <source>
        <dbReference type="HAMAP-Rule" id="MF_00374"/>
    </source>
</evidence>
<gene>
    <name evidence="5" type="primary">rpmC</name>
    <name evidence="7" type="ORF">A2843_00170</name>
</gene>
<dbReference type="Proteomes" id="UP000178170">
    <property type="component" value="Unassembled WGS sequence"/>
</dbReference>
<evidence type="ECO:0000256" key="4">
    <source>
        <dbReference type="ARBA" id="ARBA00035204"/>
    </source>
</evidence>
<dbReference type="InterPro" id="IPR036049">
    <property type="entry name" value="Ribosomal_uL29_sf"/>
</dbReference>
<dbReference type="Gene3D" id="1.10.287.310">
    <property type="match status" value="1"/>
</dbReference>
<name>A0A1G2QVP5_9BACT</name>
<dbReference type="EMBL" id="MHTS01000009">
    <property type="protein sequence ID" value="OHA64685.1"/>
    <property type="molecule type" value="Genomic_DNA"/>
</dbReference>
<reference evidence="7 8" key="1">
    <citation type="journal article" date="2016" name="Nat. Commun.">
        <title>Thousands of microbial genomes shed light on interconnected biogeochemical processes in an aquifer system.</title>
        <authorList>
            <person name="Anantharaman K."/>
            <person name="Brown C.T."/>
            <person name="Hug L.A."/>
            <person name="Sharon I."/>
            <person name="Castelle C.J."/>
            <person name="Probst A.J."/>
            <person name="Thomas B.C."/>
            <person name="Singh A."/>
            <person name="Wilkins M.J."/>
            <person name="Karaoz U."/>
            <person name="Brodie E.L."/>
            <person name="Williams K.H."/>
            <person name="Hubbard S.S."/>
            <person name="Banfield J.F."/>
        </authorList>
    </citation>
    <scope>NUCLEOTIDE SEQUENCE [LARGE SCALE GENOMIC DNA]</scope>
</reference>
<dbReference type="GO" id="GO:0003735">
    <property type="term" value="F:structural constituent of ribosome"/>
    <property type="evidence" value="ECO:0007669"/>
    <property type="project" value="InterPro"/>
</dbReference>
<dbReference type="CDD" id="cd00427">
    <property type="entry name" value="Ribosomal_L29_HIP"/>
    <property type="match status" value="1"/>
</dbReference>
<accession>A0A1G2QVP5</accession>
<proteinExistence type="inferred from homology"/>
<dbReference type="GO" id="GO:0006412">
    <property type="term" value="P:translation"/>
    <property type="evidence" value="ECO:0007669"/>
    <property type="project" value="UniProtKB-UniRule"/>
</dbReference>
<comment type="caution">
    <text evidence="7">The sequence shown here is derived from an EMBL/GenBank/DDBJ whole genome shotgun (WGS) entry which is preliminary data.</text>
</comment>
<keyword evidence="2 5" id="KW-0689">Ribosomal protein</keyword>
<evidence type="ECO:0000256" key="1">
    <source>
        <dbReference type="ARBA" id="ARBA00009254"/>
    </source>
</evidence>